<evidence type="ECO:0008006" key="3">
    <source>
        <dbReference type="Google" id="ProtNLM"/>
    </source>
</evidence>
<keyword evidence="2" id="KW-1185">Reference proteome</keyword>
<dbReference type="EMBL" id="JACXYZ010000002">
    <property type="protein sequence ID" value="MBD3926103.1"/>
    <property type="molecule type" value="Genomic_DNA"/>
</dbReference>
<accession>A0ABR8ND97</accession>
<protein>
    <recommendedName>
        <fullName evidence="3">Integrase</fullName>
    </recommendedName>
</protein>
<name>A0ABR8ND97_9ACTN</name>
<evidence type="ECO:0000313" key="2">
    <source>
        <dbReference type="Proteomes" id="UP000618818"/>
    </source>
</evidence>
<sequence length="983" mass="109039">MTLFTDRSVYKPLADKLPALRPRYVDIARYSKAGEGGVAGQRSAHFSRYAADPDIQELRRIPEAAWDPKQPEVGAVHGITWISLCDLHPSLDGRNSFAAVTWRGETVFASVELSAVTAHIQRDDGSEENGYTWLVTSLLNHYRKADAIRWADDLKRAGRTEVSWAQIKEKCLNYDILMTFGGKAFDLSEKSDKVSLDILSAVTSSDNKERQEMLTGKRIAKLHDGGGAVPEQGLTRGWRQARDRWGRPITDGRKGSVVPEGDAAMIPVMQALFARHAAGDSYQDLWRLLVDFEKEGLVARRDHANPDNTYASASTAVSRDDAISPFFAISKSKPATPPTEEAIARYLDGEDPADVFDRDTRVYLSRVEHIRTGRYFRRLRNDMKGITAKGVNGYKPELRDELDFKGAFYVLSQPWPWPVDEAGNEVPSFGIDDQTCRQVGARLLRELIAAREIGGGRPRRDGLRRVFQAIASWRTEPGDPASVYDSEPTAWGVRGRTQRGGKNTICVMHRPVSEDTGGWGYLPDAGSGSLAELCASVARDCDARVTALLEENTPVTLNAVRHLGDDPTIAWRDRLERRQKEQKDSEDEEAGFNRLAARAEAADDAAKRDEYLKSASIAAERVAALKLEIGDIERQLEDHRLLGSDHDAEGDVSILAYLVVALEKAATNHGLADDRIGKLCDRTFADWRFVPDGEHLYWSCVARIPVTSGQTVELPLSGTIRNLRTETGRKKRRLAGAARYVFGEGRNVDEVAEFVGCIRRTVYLYYLMPWLRDNGVTSPGLKCAAVDHPTPLVRTILWRVANGESLLDIPESPAYLDRIASTYRDPDGSWGNTAVPDDTVWIQRALDILTHDEDVASQGMTLQELALRLGKSEWNVRQLVTPRARKAGFKRPRYLEYADAAKNRIRPISCPHDGVPADFVSLLPEVAASGVGVLCRRCRRVPVKDPIWAATLFPAGYVTELWTKNPAKASIMDVAGTVAGSQG</sequence>
<reference evidence="1 2" key="1">
    <citation type="submission" date="2020-09" db="EMBL/GenBank/DDBJ databases">
        <title>novel species in genus Nocardioides.</title>
        <authorList>
            <person name="Zhang G."/>
        </authorList>
    </citation>
    <scope>NUCLEOTIDE SEQUENCE [LARGE SCALE GENOMIC DNA]</scope>
    <source>
        <strain evidence="1 2">KCTC 39551</strain>
    </source>
</reference>
<proteinExistence type="predicted"/>
<dbReference type="RefSeq" id="WP_191195941.1">
    <property type="nucleotide sequence ID" value="NZ_JACXYZ010000002.1"/>
</dbReference>
<evidence type="ECO:0000313" key="1">
    <source>
        <dbReference type="EMBL" id="MBD3926103.1"/>
    </source>
</evidence>
<organism evidence="1 2">
    <name type="scientific">Nocardioides cavernae</name>
    <dbReference type="NCBI Taxonomy" id="1921566"/>
    <lineage>
        <taxon>Bacteria</taxon>
        <taxon>Bacillati</taxon>
        <taxon>Actinomycetota</taxon>
        <taxon>Actinomycetes</taxon>
        <taxon>Propionibacteriales</taxon>
        <taxon>Nocardioidaceae</taxon>
        <taxon>Nocardioides</taxon>
    </lineage>
</organism>
<gene>
    <name evidence="1" type="ORF">IEZ26_15875</name>
</gene>
<comment type="caution">
    <text evidence="1">The sequence shown here is derived from an EMBL/GenBank/DDBJ whole genome shotgun (WGS) entry which is preliminary data.</text>
</comment>
<dbReference type="Proteomes" id="UP000618818">
    <property type="component" value="Unassembled WGS sequence"/>
</dbReference>